<dbReference type="GO" id="GO:0000272">
    <property type="term" value="P:polysaccharide catabolic process"/>
    <property type="evidence" value="ECO:0007669"/>
    <property type="project" value="InterPro"/>
</dbReference>
<accession>A0A9X2F7J6</accession>
<dbReference type="EMBL" id="JAMXLR010000026">
    <property type="protein sequence ID" value="MCO6043680.1"/>
    <property type="molecule type" value="Genomic_DNA"/>
</dbReference>
<evidence type="ECO:0008006" key="4">
    <source>
        <dbReference type="Google" id="ProtNLM"/>
    </source>
</evidence>
<dbReference type="PROSITE" id="PS00018">
    <property type="entry name" value="EF_HAND_1"/>
    <property type="match status" value="1"/>
</dbReference>
<evidence type="ECO:0000313" key="2">
    <source>
        <dbReference type="EMBL" id="MCO6043680.1"/>
    </source>
</evidence>
<proteinExistence type="predicted"/>
<dbReference type="Proteomes" id="UP001155241">
    <property type="component" value="Unassembled WGS sequence"/>
</dbReference>
<dbReference type="AlphaFoldDB" id="A0A9X2F7J6"/>
<dbReference type="InterPro" id="IPR018247">
    <property type="entry name" value="EF_Hand_1_Ca_BS"/>
</dbReference>
<dbReference type="SUPFAM" id="SSF63446">
    <property type="entry name" value="Type I dockerin domain"/>
    <property type="match status" value="1"/>
</dbReference>
<dbReference type="RefSeq" id="WP_252851786.1">
    <property type="nucleotide sequence ID" value="NZ_JAMXLR010000026.1"/>
</dbReference>
<feature type="signal peptide" evidence="1">
    <location>
        <begin position="1"/>
        <end position="28"/>
    </location>
</feature>
<dbReference type="PROSITE" id="PS51257">
    <property type="entry name" value="PROKAR_LIPOPROTEIN"/>
    <property type="match status" value="1"/>
</dbReference>
<protein>
    <recommendedName>
        <fullName evidence="4">PEP-CTERM protein-sorting domain-containing protein</fullName>
    </recommendedName>
</protein>
<feature type="chain" id="PRO_5040968752" description="PEP-CTERM protein-sorting domain-containing protein" evidence="1">
    <location>
        <begin position="29"/>
        <end position="639"/>
    </location>
</feature>
<comment type="caution">
    <text evidence="2">The sequence shown here is derived from an EMBL/GenBank/DDBJ whole genome shotgun (WGS) entry which is preliminary data.</text>
</comment>
<sequence length="639" mass="65874">MKYTIPIRLTMSLAVCWLAACYHANVLAQVEINWVGADGAAYNVDSNWDFEGFGGVPGIVPGDIAVIGNATQLTGVANLNSNPLSPAGLILGNVADSSGTLNMTGGSLTVEVQSGTAGRIWVGAGGTGTLNLSGGSLNSVVFSSNAASTMNLTGGSLNVSQIMELNGTTIITGNSASLNVGILDLNASSSYAPTITAAGITKANATGLTALEGTLDVTFAGGVTPSIGETWDLIEASTIVGDFAAVNTTVDGTLPDWHRFRVAKVDAGGGREIAQLQAYEALRLQVNPNNGNMTILSGTSTGVAINGYRIQSSADRLDFDGATWTTLSPTNGWNVANASSAQLAELKSSSGGLNVTESASVSLGTPYMVDAETLPFGEVPGEDITFTYNTPSGETFDGIVELVGGDFFNNFVLTIDPDDGQAELRNDSNYTIAFDSYQLTSASSVLDAANWDPLGGAWQIANQNQVDAGSQLAELNTTGNRVLGPGQRLLLGTIFPQIGSVDPTTDLALVAANSDPGAEIPVVNAVIRVGDVEPLINVQGDFNGDGIVDLADYTVWRNNLGASSESVINDAGNGNNMVDSGDYTVWKNNFGTVAGAVSAVVGTQTAVPEPQSLLLCVGLVAGVAMMRSRNHRQRVEVDG</sequence>
<evidence type="ECO:0000256" key="1">
    <source>
        <dbReference type="SAM" id="SignalP"/>
    </source>
</evidence>
<keyword evidence="1" id="KW-0732">Signal</keyword>
<gene>
    <name evidence="2" type="ORF">NG895_07155</name>
</gene>
<name>A0A9X2F7J6_9BACT</name>
<dbReference type="InterPro" id="IPR036439">
    <property type="entry name" value="Dockerin_dom_sf"/>
</dbReference>
<organism evidence="2 3">
    <name type="scientific">Aeoliella straminimaris</name>
    <dbReference type="NCBI Taxonomy" id="2954799"/>
    <lineage>
        <taxon>Bacteria</taxon>
        <taxon>Pseudomonadati</taxon>
        <taxon>Planctomycetota</taxon>
        <taxon>Planctomycetia</taxon>
        <taxon>Pirellulales</taxon>
        <taxon>Lacipirellulaceae</taxon>
        <taxon>Aeoliella</taxon>
    </lineage>
</organism>
<evidence type="ECO:0000313" key="3">
    <source>
        <dbReference type="Proteomes" id="UP001155241"/>
    </source>
</evidence>
<keyword evidence="3" id="KW-1185">Reference proteome</keyword>
<reference evidence="2" key="1">
    <citation type="submission" date="2022-06" db="EMBL/GenBank/DDBJ databases">
        <title>Aeoliella straminimaris, a novel planctomycete from sediments.</title>
        <authorList>
            <person name="Vitorino I.R."/>
            <person name="Lage O.M."/>
        </authorList>
    </citation>
    <scope>NUCLEOTIDE SEQUENCE</scope>
    <source>
        <strain evidence="2">ICT_H6.2</strain>
    </source>
</reference>